<organism evidence="1 2">
    <name type="scientific">Peribacillus faecalis</name>
    <dbReference type="NCBI Taxonomy" id="2772559"/>
    <lineage>
        <taxon>Bacteria</taxon>
        <taxon>Bacillati</taxon>
        <taxon>Bacillota</taxon>
        <taxon>Bacilli</taxon>
        <taxon>Bacillales</taxon>
        <taxon>Bacillaceae</taxon>
        <taxon>Peribacillus</taxon>
    </lineage>
</organism>
<dbReference type="RefSeq" id="WP_190998045.1">
    <property type="nucleotide sequence ID" value="NZ_JACXSI010000019.1"/>
</dbReference>
<dbReference type="Proteomes" id="UP000602076">
    <property type="component" value="Unassembled WGS sequence"/>
</dbReference>
<reference evidence="1" key="1">
    <citation type="submission" date="2020-09" db="EMBL/GenBank/DDBJ databases">
        <title>Bacillus faecalis sp. nov., a moderately halophilic bacterium isolated from cow faeces.</title>
        <authorList>
            <person name="Jiang L."/>
            <person name="Lee J."/>
        </authorList>
    </citation>
    <scope>NUCLEOTIDE SEQUENCE</scope>
    <source>
        <strain evidence="1">AGMB 02131</strain>
    </source>
</reference>
<name>A0A927HBE3_9BACI</name>
<gene>
    <name evidence="1" type="ORF">IEO70_08990</name>
</gene>
<evidence type="ECO:0000313" key="1">
    <source>
        <dbReference type="EMBL" id="MBD3108502.1"/>
    </source>
</evidence>
<evidence type="ECO:0000313" key="2">
    <source>
        <dbReference type="Proteomes" id="UP000602076"/>
    </source>
</evidence>
<dbReference type="InterPro" id="IPR022258">
    <property type="entry name" value="Flagellar_operon_YvyF"/>
</dbReference>
<accession>A0A927HBE3</accession>
<protein>
    <recommendedName>
        <fullName evidence="3">Flagellar protein</fullName>
    </recommendedName>
</protein>
<dbReference type="NCBIfam" id="TIGR03826">
    <property type="entry name" value="YvyF"/>
    <property type="match status" value="1"/>
</dbReference>
<keyword evidence="2" id="KW-1185">Reference proteome</keyword>
<evidence type="ECO:0008006" key="3">
    <source>
        <dbReference type="Google" id="ProtNLM"/>
    </source>
</evidence>
<sequence>MGELANCPKCGTIFTKTPYRDVCHSCFQEEEKLFDKVYKFIRKRENRTATIEQVVEATEVDEDLLIKFIKSRRLRLAQFPNLGYKCDKCGATIQEGILCSNCANELRSQLKIVQEDEKRQREIEERNRANTYLFKDKK</sequence>
<dbReference type="EMBL" id="JACXSI010000019">
    <property type="protein sequence ID" value="MBD3108502.1"/>
    <property type="molecule type" value="Genomic_DNA"/>
</dbReference>
<comment type="caution">
    <text evidence="1">The sequence shown here is derived from an EMBL/GenBank/DDBJ whole genome shotgun (WGS) entry which is preliminary data.</text>
</comment>
<dbReference type="AlphaFoldDB" id="A0A927HBE3"/>
<proteinExistence type="predicted"/>